<dbReference type="InterPro" id="IPR020590">
    <property type="entry name" value="Guanylate_kinase_CS"/>
</dbReference>
<evidence type="ECO:0000256" key="6">
    <source>
        <dbReference type="ARBA" id="ARBA00022777"/>
    </source>
</evidence>
<evidence type="ECO:0000256" key="5">
    <source>
        <dbReference type="ARBA" id="ARBA00022741"/>
    </source>
</evidence>
<keyword evidence="7 9" id="KW-0067">ATP-binding</keyword>
<evidence type="ECO:0000256" key="2">
    <source>
        <dbReference type="ARBA" id="ARBA00012961"/>
    </source>
</evidence>
<dbReference type="GO" id="GO:0005829">
    <property type="term" value="C:cytosol"/>
    <property type="evidence" value="ECO:0007669"/>
    <property type="project" value="TreeGrafter"/>
</dbReference>
<gene>
    <name evidence="9" type="primary">gmk</name>
    <name evidence="11" type="ORF">XE03_1309</name>
</gene>
<keyword evidence="4 9" id="KW-0808">Transferase</keyword>
<evidence type="ECO:0000259" key="10">
    <source>
        <dbReference type="PROSITE" id="PS50052"/>
    </source>
</evidence>
<evidence type="ECO:0000256" key="7">
    <source>
        <dbReference type="ARBA" id="ARBA00022840"/>
    </source>
</evidence>
<dbReference type="SUPFAM" id="SSF52540">
    <property type="entry name" value="P-loop containing nucleoside triphosphate hydrolases"/>
    <property type="match status" value="1"/>
</dbReference>
<dbReference type="Gene3D" id="3.40.50.300">
    <property type="entry name" value="P-loop containing nucleotide triphosphate hydrolases"/>
    <property type="match status" value="1"/>
</dbReference>
<reference evidence="12" key="1">
    <citation type="journal article" date="2015" name="MBio">
        <title>Genome-Resolved Metagenomic Analysis Reveals Roles for Candidate Phyla and Other Microbial Community Members in Biogeochemical Transformations in Oil Reservoirs.</title>
        <authorList>
            <person name="Hu P."/>
            <person name="Tom L."/>
            <person name="Singh A."/>
            <person name="Thomas B.C."/>
            <person name="Baker B.J."/>
            <person name="Piceno Y.M."/>
            <person name="Andersen G.L."/>
            <person name="Banfield J.F."/>
        </authorList>
    </citation>
    <scope>NUCLEOTIDE SEQUENCE [LARGE SCALE GENOMIC DNA]</scope>
</reference>
<dbReference type="EMBL" id="LGGX01000013">
    <property type="protein sequence ID" value="KUK86711.1"/>
    <property type="molecule type" value="Genomic_DNA"/>
</dbReference>
<dbReference type="InterPro" id="IPR008145">
    <property type="entry name" value="GK/Ca_channel_bsu"/>
</dbReference>
<comment type="function">
    <text evidence="9">Essential for recycling GMP and indirectly, cGMP.</text>
</comment>
<evidence type="ECO:0000313" key="11">
    <source>
        <dbReference type="EMBL" id="KUK86711.1"/>
    </source>
</evidence>
<sequence>MSNRGFLLILSSPSGGGKTTLCKMILENIKDTVYSISATTRERRSGEVDGKDYFFLTEDEFLKKEKEGFFAETAIVHGKRYGTPKSFLEDMVKKGKIVVMDIDVVGAMNIIKKYPNSVSIFIMPPSFQELENRLKRRSRDKDDDIKIRLENAKKEIEFSKHFKYTVINENLKDAFQKIKEIIENEKRRI</sequence>
<dbReference type="GO" id="GO:0005524">
    <property type="term" value="F:ATP binding"/>
    <property type="evidence" value="ECO:0007669"/>
    <property type="project" value="UniProtKB-UniRule"/>
</dbReference>
<dbReference type="PANTHER" id="PTHR23117">
    <property type="entry name" value="GUANYLATE KINASE-RELATED"/>
    <property type="match status" value="1"/>
</dbReference>
<evidence type="ECO:0000256" key="3">
    <source>
        <dbReference type="ARBA" id="ARBA00016296"/>
    </source>
</evidence>
<dbReference type="FunFam" id="3.30.63.10:FF:000002">
    <property type="entry name" value="Guanylate kinase 1"/>
    <property type="match status" value="1"/>
</dbReference>
<evidence type="ECO:0000313" key="12">
    <source>
        <dbReference type="Proteomes" id="UP000053467"/>
    </source>
</evidence>
<comment type="similarity">
    <text evidence="1 9">Belongs to the guanylate kinase family.</text>
</comment>
<dbReference type="InterPro" id="IPR008144">
    <property type="entry name" value="Guanylate_kin-like_dom"/>
</dbReference>
<keyword evidence="5 9" id="KW-0547">Nucleotide-binding</keyword>
<feature type="domain" description="Guanylate kinase-like" evidence="10">
    <location>
        <begin position="5"/>
        <end position="183"/>
    </location>
</feature>
<dbReference type="EC" id="2.7.4.8" evidence="2 9"/>
<dbReference type="PATRIC" id="fig|1635277.3.peg.1944"/>
<keyword evidence="6 9" id="KW-0418">Kinase</keyword>
<dbReference type="Proteomes" id="UP000053467">
    <property type="component" value="Unassembled WGS sequence"/>
</dbReference>
<dbReference type="InterPro" id="IPR017665">
    <property type="entry name" value="Guanylate_kinase"/>
</dbReference>
<keyword evidence="9" id="KW-0963">Cytoplasm</keyword>
<comment type="catalytic activity">
    <reaction evidence="9">
        <text>GMP + ATP = GDP + ADP</text>
        <dbReference type="Rhea" id="RHEA:20780"/>
        <dbReference type="ChEBI" id="CHEBI:30616"/>
        <dbReference type="ChEBI" id="CHEBI:58115"/>
        <dbReference type="ChEBI" id="CHEBI:58189"/>
        <dbReference type="ChEBI" id="CHEBI:456216"/>
        <dbReference type="EC" id="2.7.4.8"/>
    </reaction>
</comment>
<name>A0A117M6A0_UNCT6</name>
<proteinExistence type="inferred from homology"/>
<feature type="binding site" evidence="9">
    <location>
        <begin position="12"/>
        <end position="19"/>
    </location>
    <ligand>
        <name>ATP</name>
        <dbReference type="ChEBI" id="CHEBI:30616"/>
    </ligand>
</feature>
<dbReference type="NCBIfam" id="TIGR03263">
    <property type="entry name" value="guanyl_kin"/>
    <property type="match status" value="1"/>
</dbReference>
<comment type="caution">
    <text evidence="11">The sequence shown here is derived from an EMBL/GenBank/DDBJ whole genome shotgun (WGS) entry which is preliminary data.</text>
</comment>
<dbReference type="AlphaFoldDB" id="A0A117M6A0"/>
<comment type="subcellular location">
    <subcellularLocation>
        <location evidence="9">Cytoplasm</location>
    </subcellularLocation>
</comment>
<organism evidence="11 12">
    <name type="scientific">candidate division TA06 bacterium 34_109</name>
    <dbReference type="NCBI Taxonomy" id="1635277"/>
    <lineage>
        <taxon>Bacteria</taxon>
        <taxon>Bacteria division TA06</taxon>
    </lineage>
</organism>
<protein>
    <recommendedName>
        <fullName evidence="3 9">Guanylate kinase</fullName>
        <ecNumber evidence="2 9">2.7.4.8</ecNumber>
    </recommendedName>
    <alternativeName>
        <fullName evidence="8 9">GMP kinase</fullName>
    </alternativeName>
</protein>
<dbReference type="PROSITE" id="PS50052">
    <property type="entry name" value="GUANYLATE_KINASE_2"/>
    <property type="match status" value="1"/>
</dbReference>
<evidence type="ECO:0000256" key="1">
    <source>
        <dbReference type="ARBA" id="ARBA00005790"/>
    </source>
</evidence>
<dbReference type="HAMAP" id="MF_00328">
    <property type="entry name" value="Guanylate_kinase"/>
    <property type="match status" value="1"/>
</dbReference>
<dbReference type="PROSITE" id="PS00856">
    <property type="entry name" value="GUANYLATE_KINASE_1"/>
    <property type="match status" value="1"/>
</dbReference>
<accession>A0A117M6A0</accession>
<dbReference type="GO" id="GO:0004385">
    <property type="term" value="F:GMP kinase activity"/>
    <property type="evidence" value="ECO:0007669"/>
    <property type="project" value="UniProtKB-UniRule"/>
</dbReference>
<dbReference type="SMART" id="SM00072">
    <property type="entry name" value="GuKc"/>
    <property type="match status" value="1"/>
</dbReference>
<dbReference type="Gene3D" id="3.30.63.10">
    <property type="entry name" value="Guanylate Kinase phosphate binding domain"/>
    <property type="match status" value="1"/>
</dbReference>
<dbReference type="CDD" id="cd00071">
    <property type="entry name" value="GMPK"/>
    <property type="match status" value="1"/>
</dbReference>
<evidence type="ECO:0000256" key="9">
    <source>
        <dbReference type="HAMAP-Rule" id="MF_00328"/>
    </source>
</evidence>
<evidence type="ECO:0000256" key="4">
    <source>
        <dbReference type="ARBA" id="ARBA00022679"/>
    </source>
</evidence>
<dbReference type="Pfam" id="PF00625">
    <property type="entry name" value="Guanylate_kin"/>
    <property type="match status" value="1"/>
</dbReference>
<dbReference type="PANTHER" id="PTHR23117:SF13">
    <property type="entry name" value="GUANYLATE KINASE"/>
    <property type="match status" value="1"/>
</dbReference>
<dbReference type="InterPro" id="IPR027417">
    <property type="entry name" value="P-loop_NTPase"/>
</dbReference>
<evidence type="ECO:0000256" key="8">
    <source>
        <dbReference type="ARBA" id="ARBA00030128"/>
    </source>
</evidence>